<evidence type="ECO:0000256" key="4">
    <source>
        <dbReference type="ARBA" id="ARBA00022967"/>
    </source>
</evidence>
<dbReference type="GO" id="GO:0005524">
    <property type="term" value="F:ATP binding"/>
    <property type="evidence" value="ECO:0007669"/>
    <property type="project" value="UniProtKB-UniRule"/>
</dbReference>
<keyword evidence="3" id="KW-0812">Transmembrane</keyword>
<dbReference type="InterPro" id="IPR036412">
    <property type="entry name" value="HAD-like_sf"/>
</dbReference>
<protein>
    <recommendedName>
        <fullName evidence="7">P-type Zn(2+) transporter</fullName>
        <ecNumber evidence="7">7.2.2.12</ecNumber>
    </recommendedName>
</protein>
<evidence type="ECO:0000256" key="2">
    <source>
        <dbReference type="ARBA" id="ARBA00006024"/>
    </source>
</evidence>
<dbReference type="Pfam" id="PF00122">
    <property type="entry name" value="E1-E2_ATPase"/>
    <property type="match status" value="1"/>
</dbReference>
<dbReference type="InterPro" id="IPR027256">
    <property type="entry name" value="P-typ_ATPase_IB"/>
</dbReference>
<dbReference type="NCBIfam" id="TIGR01494">
    <property type="entry name" value="ATPase_P-type"/>
    <property type="match status" value="1"/>
</dbReference>
<dbReference type="SFLD" id="SFLDG00002">
    <property type="entry name" value="C1.7:_P-type_atpase_like"/>
    <property type="match status" value="1"/>
</dbReference>
<dbReference type="InterPro" id="IPR001757">
    <property type="entry name" value="P_typ_ATPase"/>
</dbReference>
<dbReference type="Gene3D" id="3.40.50.1000">
    <property type="entry name" value="HAD superfamily/HAD-like"/>
    <property type="match status" value="1"/>
</dbReference>
<dbReference type="InterPro" id="IPR059000">
    <property type="entry name" value="ATPase_P-type_domA"/>
</dbReference>
<dbReference type="PANTHER" id="PTHR48085:SF5">
    <property type="entry name" value="CADMIUM_ZINC-TRANSPORTING ATPASE HMA4-RELATED"/>
    <property type="match status" value="1"/>
</dbReference>
<dbReference type="SUPFAM" id="SSF81653">
    <property type="entry name" value="Calcium ATPase, transduction domain A"/>
    <property type="match status" value="1"/>
</dbReference>
<evidence type="ECO:0000256" key="1">
    <source>
        <dbReference type="ARBA" id="ARBA00004370"/>
    </source>
</evidence>
<dbReference type="InterPro" id="IPR044492">
    <property type="entry name" value="P_typ_ATPase_HD_dom"/>
</dbReference>
<dbReference type="SUPFAM" id="SSF56784">
    <property type="entry name" value="HAD-like"/>
    <property type="match status" value="1"/>
</dbReference>
<dbReference type="Gene3D" id="2.70.150.10">
    <property type="entry name" value="Calcium-transporting ATPase, cytoplasmic transduction domain A"/>
    <property type="match status" value="1"/>
</dbReference>
<feature type="compositionally biased region" description="Basic and acidic residues" evidence="10">
    <location>
        <begin position="709"/>
        <end position="725"/>
    </location>
</feature>
<dbReference type="GO" id="GO:0016463">
    <property type="term" value="F:P-type zinc transporter activity"/>
    <property type="evidence" value="ECO:0007669"/>
    <property type="project" value="UniProtKB-EC"/>
</dbReference>
<reference evidence="12" key="1">
    <citation type="submission" date="2006-03" db="EMBL/GenBank/DDBJ databases">
        <title>Complete sequence of Rhodopseudomonas palustris BisB18.</title>
        <authorList>
            <consortium name="US DOE Joint Genome Institute"/>
            <person name="Copeland A."/>
            <person name="Lucas S."/>
            <person name="Lapidus A."/>
            <person name="Barry K."/>
            <person name="Detter J.C."/>
            <person name="Glavina del Rio T."/>
            <person name="Hammon N."/>
            <person name="Israni S."/>
            <person name="Dalin E."/>
            <person name="Tice H."/>
            <person name="Pitluck S."/>
            <person name="Chain P."/>
            <person name="Malfatti S."/>
            <person name="Shin M."/>
            <person name="Vergez L."/>
            <person name="Schmutz J."/>
            <person name="Larimer F."/>
            <person name="Land M."/>
            <person name="Hauser L."/>
            <person name="Pelletier D.A."/>
            <person name="Kyrpides N."/>
            <person name="Anderson I."/>
            <person name="Oda Y."/>
            <person name="Harwood C.S."/>
            <person name="Richardson P."/>
        </authorList>
    </citation>
    <scope>NUCLEOTIDE SEQUENCE [LARGE SCALE GENOMIC DNA]</scope>
    <source>
        <strain evidence="12">BisB18</strain>
    </source>
</reference>
<name>Q210N1_RHOPB</name>
<evidence type="ECO:0000256" key="8">
    <source>
        <dbReference type="ARBA" id="ARBA00047308"/>
    </source>
</evidence>
<keyword evidence="4" id="KW-1278">Translocase</keyword>
<dbReference type="eggNOG" id="COG2217">
    <property type="taxonomic scope" value="Bacteria"/>
</dbReference>
<comment type="catalytic activity">
    <reaction evidence="8">
        <text>Zn(2+)(in) + ATP + H2O = Zn(2+)(out) + ADP + phosphate + H(+)</text>
        <dbReference type="Rhea" id="RHEA:20621"/>
        <dbReference type="ChEBI" id="CHEBI:15377"/>
        <dbReference type="ChEBI" id="CHEBI:15378"/>
        <dbReference type="ChEBI" id="CHEBI:29105"/>
        <dbReference type="ChEBI" id="CHEBI:30616"/>
        <dbReference type="ChEBI" id="CHEBI:43474"/>
        <dbReference type="ChEBI" id="CHEBI:456216"/>
        <dbReference type="EC" id="7.2.2.12"/>
    </reaction>
</comment>
<dbReference type="InterPro" id="IPR008250">
    <property type="entry name" value="ATPase_P-typ_transduc_dom_A_sf"/>
</dbReference>
<feature type="region of interest" description="Disordered" evidence="10">
    <location>
        <begin position="705"/>
        <end position="731"/>
    </location>
</feature>
<dbReference type="EMBL" id="CP000301">
    <property type="protein sequence ID" value="ABD89155.1"/>
    <property type="molecule type" value="Genomic_DNA"/>
</dbReference>
<organism evidence="12">
    <name type="scientific">Rhodopseudomonas palustris (strain BisB18)</name>
    <dbReference type="NCBI Taxonomy" id="316056"/>
    <lineage>
        <taxon>Bacteria</taxon>
        <taxon>Pseudomonadati</taxon>
        <taxon>Pseudomonadota</taxon>
        <taxon>Alphaproteobacteria</taxon>
        <taxon>Hyphomicrobiales</taxon>
        <taxon>Nitrobacteraceae</taxon>
        <taxon>Rhodopseudomonas</taxon>
    </lineage>
</organism>
<evidence type="ECO:0000313" key="12">
    <source>
        <dbReference type="EMBL" id="ABD89155.1"/>
    </source>
</evidence>
<dbReference type="InterPro" id="IPR023214">
    <property type="entry name" value="HAD_sf"/>
</dbReference>
<evidence type="ECO:0000256" key="9">
    <source>
        <dbReference type="RuleBase" id="RU362081"/>
    </source>
</evidence>
<dbReference type="RefSeq" id="WP_011474038.1">
    <property type="nucleotide sequence ID" value="NC_007925.1"/>
</dbReference>
<dbReference type="GO" id="GO:0046872">
    <property type="term" value="F:metal ion binding"/>
    <property type="evidence" value="ECO:0007669"/>
    <property type="project" value="UniProtKB-KW"/>
</dbReference>
<dbReference type="HOGENOM" id="CLU_001771_6_3_5"/>
<feature type="domain" description="P-type ATPase A" evidence="11">
    <location>
        <begin position="189"/>
        <end position="285"/>
    </location>
</feature>
<accession>Q210N1</accession>
<dbReference type="EC" id="7.2.2.12" evidence="7"/>
<dbReference type="InterPro" id="IPR051014">
    <property type="entry name" value="Cation_Transport_ATPase_IB"/>
</dbReference>
<dbReference type="PRINTS" id="PR00120">
    <property type="entry name" value="HATPASE"/>
</dbReference>
<dbReference type="PROSITE" id="PS01229">
    <property type="entry name" value="COF_2"/>
    <property type="match status" value="1"/>
</dbReference>
<dbReference type="Pfam" id="PF00702">
    <property type="entry name" value="Hydrolase"/>
    <property type="match status" value="1"/>
</dbReference>
<dbReference type="NCBIfam" id="TIGR01525">
    <property type="entry name" value="ATPase-IB_hvy"/>
    <property type="match status" value="1"/>
</dbReference>
<evidence type="ECO:0000259" key="11">
    <source>
        <dbReference type="Pfam" id="PF00122"/>
    </source>
</evidence>
<keyword evidence="9" id="KW-0547">Nucleotide-binding</keyword>
<dbReference type="GO" id="GO:0005886">
    <property type="term" value="C:plasma membrane"/>
    <property type="evidence" value="ECO:0007669"/>
    <property type="project" value="UniProtKB-SubCell"/>
</dbReference>
<comment type="subcellular location">
    <subcellularLocation>
        <location evidence="9">Cell membrane</location>
    </subcellularLocation>
    <subcellularLocation>
        <location evidence="1">Membrane</location>
    </subcellularLocation>
</comment>
<evidence type="ECO:0000256" key="3">
    <source>
        <dbReference type="ARBA" id="ARBA00022692"/>
    </source>
</evidence>
<dbReference type="PRINTS" id="PR00119">
    <property type="entry name" value="CATATPASE"/>
</dbReference>
<dbReference type="SFLD" id="SFLDF00027">
    <property type="entry name" value="p-type_atpase"/>
    <property type="match status" value="1"/>
</dbReference>
<proteinExistence type="inferred from homology"/>
<dbReference type="GO" id="GO:0016887">
    <property type="term" value="F:ATP hydrolysis activity"/>
    <property type="evidence" value="ECO:0007669"/>
    <property type="project" value="InterPro"/>
</dbReference>
<evidence type="ECO:0000256" key="7">
    <source>
        <dbReference type="ARBA" id="ARBA00039097"/>
    </source>
</evidence>
<comment type="similarity">
    <text evidence="2 9">Belongs to the cation transport ATPase (P-type) (TC 3.A.3) family. Type IB subfamily.</text>
</comment>
<dbReference type="InterPro" id="IPR023299">
    <property type="entry name" value="ATPase_P-typ_cyto_dom_N"/>
</dbReference>
<evidence type="ECO:0000256" key="10">
    <source>
        <dbReference type="SAM" id="MobiDB-lite"/>
    </source>
</evidence>
<dbReference type="KEGG" id="rpc:RPC_3620"/>
<keyword evidence="6" id="KW-0472">Membrane</keyword>
<gene>
    <name evidence="12" type="ordered locus">RPC_3620</name>
</gene>
<keyword evidence="9" id="KW-1003">Cell membrane</keyword>
<dbReference type="Gene3D" id="3.40.1110.10">
    <property type="entry name" value="Calcium-transporting ATPase, cytoplasmic domain N"/>
    <property type="match status" value="1"/>
</dbReference>
<evidence type="ECO:0000256" key="5">
    <source>
        <dbReference type="ARBA" id="ARBA00022989"/>
    </source>
</evidence>
<dbReference type="SFLD" id="SFLDS00003">
    <property type="entry name" value="Haloacid_Dehalogenase"/>
    <property type="match status" value="1"/>
</dbReference>
<keyword evidence="9" id="KW-0479">Metal-binding</keyword>
<keyword evidence="5" id="KW-1133">Transmembrane helix</keyword>
<sequence>MVVHELPRRLRLRTSAHALNGGGGQLAADLGALPGVRSVRINTRARCAVVSYDGRAATRAQILDGLTSWQPRDAAAPPAEHDADDAPSSGRLALAALAALGAIVLPAPLRLILTLASTAPTLAKGGWTLATRGVKVQVLDAVSIGVAVLRREYFTASAAQFLIELSEYIEASTGRRSDELIGKLLRPNPTSAMVERNGVVAAIPFAELLAGDRVHVNAGELVPADGTVADGGATVNQSSVTGESLPIPKEAGDPVLSGTVLEEGRLVFIAERVGDATTTARISHFIREALARRGTTQRLAETLADRRVWISLGSGAAVYALTRDARRLESMFLVDYSCAIKLGSAVTVKAALYGCARRGILVKGGGALETLADIDTMVFDKTGTLSHGELEVTDTLTFDPQLWPRARFLATIASVEEHSTHPVAKAVVKLARAEAMAHIGHEEVDFFIGHGLSTRIDDGLLRIGSRHYLVDHEQVQLEPYDSALAALEQDGKTLLHVALDGKPLGVIALRDRPRDEAAATLRKLRGLGIRRLVMVTGDQRQAALRVANGLDLDEVIYEADPERKAAVLRDLKQGGHRVAFVGDGVNDGPALMTADIGIAMPQAADIARATADVVLLDDRLDALPDAVAASRSAVARIQRGFKTAIGVNTAIMAGASFGWLPPVLSSLLHNGTTIGILLDAVAAADVRRANRKAVVRIAPVGCPPPVAQADRRRTGEGADFGDRVRARTGNQ</sequence>
<keyword evidence="9" id="KW-0067">ATP-binding</keyword>
<evidence type="ECO:0000256" key="6">
    <source>
        <dbReference type="ARBA" id="ARBA00023136"/>
    </source>
</evidence>
<dbReference type="AlphaFoldDB" id="Q210N1"/>
<dbReference type="STRING" id="316056.RPC_3620"/>
<dbReference type="PANTHER" id="PTHR48085">
    <property type="entry name" value="CADMIUM/ZINC-TRANSPORTING ATPASE HMA2-RELATED"/>
    <property type="match status" value="1"/>
</dbReference>